<evidence type="ECO:0000256" key="2">
    <source>
        <dbReference type="ARBA" id="ARBA00004167"/>
    </source>
</evidence>
<dbReference type="GO" id="GO:0016567">
    <property type="term" value="P:protein ubiquitination"/>
    <property type="evidence" value="ECO:0007669"/>
    <property type="project" value="UniProtKB-UniPathway"/>
</dbReference>
<gene>
    <name evidence="18" type="ORF">CTI12_AA494340</name>
</gene>
<dbReference type="FunFam" id="3.30.40.10:FF:000233">
    <property type="entry name" value="RING-H2 finger protein ATL54"/>
    <property type="match status" value="1"/>
</dbReference>
<comment type="subcellular location">
    <subcellularLocation>
        <location evidence="2">Membrane</location>
        <topology evidence="2">Single-pass membrane protein</topology>
    </subcellularLocation>
</comment>
<sequence>MAFFHRKILEEPPKGDCDDHCAKPQQPPPLFMLPRPQVPSSKQSLSPYLVIMFCGLAVSFLFICYLTLAYRRRQRHNNVNRDETHEDYVNEDIGPVVHPIWLINTIGLDQSQIDSIQVFKYKKDEGLIEGTDCSVCLSEFEEDESLRLLPKCSHAFHVPCIDTWLRSHKNCPLCRAPVIKNTTDQNGHGTNESNMIESSTSEEIPTGDSETLDHQVVEVENNGQVEKPSIGVRVQSDLVDRQRVQKQEFIAMRRSVSMDESSASVKIPLNNQERRPSGQLVVSKNNIPKSAHKLRGSSSSIHVRSKVTKSSSFGHSLRKASSFTNKSYYNRSY</sequence>
<dbReference type="GO" id="GO:0016020">
    <property type="term" value="C:membrane"/>
    <property type="evidence" value="ECO:0007669"/>
    <property type="project" value="UniProtKB-SubCell"/>
</dbReference>
<evidence type="ECO:0000256" key="11">
    <source>
        <dbReference type="ARBA" id="ARBA00022989"/>
    </source>
</evidence>
<evidence type="ECO:0000256" key="13">
    <source>
        <dbReference type="ARBA" id="ARBA00024209"/>
    </source>
</evidence>
<dbReference type="GO" id="GO:0061630">
    <property type="term" value="F:ubiquitin protein ligase activity"/>
    <property type="evidence" value="ECO:0007669"/>
    <property type="project" value="UniProtKB-EC"/>
</dbReference>
<comment type="pathway">
    <text evidence="3">Protein modification; protein ubiquitination.</text>
</comment>
<keyword evidence="10" id="KW-0862">Zinc</keyword>
<evidence type="ECO:0000256" key="9">
    <source>
        <dbReference type="ARBA" id="ARBA00022786"/>
    </source>
</evidence>
<feature type="transmembrane region" description="Helical" evidence="16">
    <location>
        <begin position="48"/>
        <end position="68"/>
    </location>
</feature>
<feature type="domain" description="RING-type" evidence="17">
    <location>
        <begin position="133"/>
        <end position="175"/>
    </location>
</feature>
<keyword evidence="8 14" id="KW-0863">Zinc-finger</keyword>
<dbReference type="PANTHER" id="PTHR46913">
    <property type="entry name" value="RING-H2 FINGER PROTEIN ATL16"/>
    <property type="match status" value="1"/>
</dbReference>
<dbReference type="PANTHER" id="PTHR46913:SF19">
    <property type="entry name" value="RING-TYPE E3 UBIQUITIN TRANSFERASE"/>
    <property type="match status" value="1"/>
</dbReference>
<protein>
    <recommendedName>
        <fullName evidence="4">RING-type E3 ubiquitin transferase</fullName>
        <ecNumber evidence="4">2.3.2.27</ecNumber>
    </recommendedName>
</protein>
<evidence type="ECO:0000256" key="4">
    <source>
        <dbReference type="ARBA" id="ARBA00012483"/>
    </source>
</evidence>
<evidence type="ECO:0000259" key="17">
    <source>
        <dbReference type="PROSITE" id="PS50089"/>
    </source>
</evidence>
<comment type="catalytic activity">
    <reaction evidence="1">
        <text>S-ubiquitinyl-[E2 ubiquitin-conjugating enzyme]-L-cysteine + [acceptor protein]-L-lysine = [E2 ubiquitin-conjugating enzyme]-L-cysteine + N(6)-ubiquitinyl-[acceptor protein]-L-lysine.</text>
        <dbReference type="EC" id="2.3.2.27"/>
    </reaction>
</comment>
<dbReference type="Pfam" id="PF13639">
    <property type="entry name" value="zf-RING_2"/>
    <property type="match status" value="1"/>
</dbReference>
<name>A0A2U1LGS6_ARTAN</name>
<dbReference type="InterPro" id="IPR044600">
    <property type="entry name" value="ATL1/ATL16-like"/>
</dbReference>
<proteinExistence type="inferred from homology"/>
<evidence type="ECO:0000256" key="6">
    <source>
        <dbReference type="ARBA" id="ARBA00022692"/>
    </source>
</evidence>
<keyword evidence="9" id="KW-0833">Ubl conjugation pathway</keyword>
<keyword evidence="5" id="KW-0808">Transferase</keyword>
<dbReference type="CDD" id="cd16461">
    <property type="entry name" value="RING-H2_EL5-like"/>
    <property type="match status" value="1"/>
</dbReference>
<accession>A0A2U1LGS6</accession>
<dbReference type="PROSITE" id="PS50089">
    <property type="entry name" value="ZF_RING_2"/>
    <property type="match status" value="1"/>
</dbReference>
<evidence type="ECO:0000256" key="10">
    <source>
        <dbReference type="ARBA" id="ARBA00022833"/>
    </source>
</evidence>
<feature type="region of interest" description="Disordered" evidence="15">
    <location>
        <begin position="185"/>
        <end position="208"/>
    </location>
</feature>
<feature type="compositionally biased region" description="Polar residues" evidence="15">
    <location>
        <begin position="185"/>
        <end position="203"/>
    </location>
</feature>
<evidence type="ECO:0000256" key="12">
    <source>
        <dbReference type="ARBA" id="ARBA00023136"/>
    </source>
</evidence>
<dbReference type="SUPFAM" id="SSF57850">
    <property type="entry name" value="RING/U-box"/>
    <property type="match status" value="1"/>
</dbReference>
<keyword evidence="11 16" id="KW-1133">Transmembrane helix</keyword>
<evidence type="ECO:0000256" key="14">
    <source>
        <dbReference type="PROSITE-ProRule" id="PRU00175"/>
    </source>
</evidence>
<dbReference type="EMBL" id="PKPP01009473">
    <property type="protein sequence ID" value="PWA48183.1"/>
    <property type="molecule type" value="Genomic_DNA"/>
</dbReference>
<dbReference type="SMART" id="SM00184">
    <property type="entry name" value="RING"/>
    <property type="match status" value="1"/>
</dbReference>
<keyword evidence="6 16" id="KW-0812">Transmembrane</keyword>
<dbReference type="Proteomes" id="UP000245207">
    <property type="component" value="Unassembled WGS sequence"/>
</dbReference>
<dbReference type="EC" id="2.3.2.27" evidence="4"/>
<feature type="compositionally biased region" description="Polar residues" evidence="15">
    <location>
        <begin position="296"/>
        <end position="315"/>
    </location>
</feature>
<comment type="caution">
    <text evidence="18">The sequence shown here is derived from an EMBL/GenBank/DDBJ whole genome shotgun (WGS) entry which is preliminary data.</text>
</comment>
<evidence type="ECO:0000256" key="7">
    <source>
        <dbReference type="ARBA" id="ARBA00022723"/>
    </source>
</evidence>
<comment type="similarity">
    <text evidence="13">Belongs to the RING-type zinc finger family. ATL subfamily.</text>
</comment>
<evidence type="ECO:0000256" key="5">
    <source>
        <dbReference type="ARBA" id="ARBA00022679"/>
    </source>
</evidence>
<evidence type="ECO:0000313" key="19">
    <source>
        <dbReference type="Proteomes" id="UP000245207"/>
    </source>
</evidence>
<feature type="region of interest" description="Disordered" evidence="15">
    <location>
        <begin position="290"/>
        <end position="315"/>
    </location>
</feature>
<dbReference type="AlphaFoldDB" id="A0A2U1LGS6"/>
<dbReference type="InterPro" id="IPR001841">
    <property type="entry name" value="Znf_RING"/>
</dbReference>
<dbReference type="GO" id="GO:0008270">
    <property type="term" value="F:zinc ion binding"/>
    <property type="evidence" value="ECO:0007669"/>
    <property type="project" value="UniProtKB-KW"/>
</dbReference>
<dbReference type="UniPathway" id="UPA00143"/>
<keyword evidence="12 16" id="KW-0472">Membrane</keyword>
<evidence type="ECO:0000313" key="18">
    <source>
        <dbReference type="EMBL" id="PWA48183.1"/>
    </source>
</evidence>
<organism evidence="18 19">
    <name type="scientific">Artemisia annua</name>
    <name type="common">Sweet wormwood</name>
    <dbReference type="NCBI Taxonomy" id="35608"/>
    <lineage>
        <taxon>Eukaryota</taxon>
        <taxon>Viridiplantae</taxon>
        <taxon>Streptophyta</taxon>
        <taxon>Embryophyta</taxon>
        <taxon>Tracheophyta</taxon>
        <taxon>Spermatophyta</taxon>
        <taxon>Magnoliopsida</taxon>
        <taxon>eudicotyledons</taxon>
        <taxon>Gunneridae</taxon>
        <taxon>Pentapetalae</taxon>
        <taxon>asterids</taxon>
        <taxon>campanulids</taxon>
        <taxon>Asterales</taxon>
        <taxon>Asteraceae</taxon>
        <taxon>Asteroideae</taxon>
        <taxon>Anthemideae</taxon>
        <taxon>Artemisiinae</taxon>
        <taxon>Artemisia</taxon>
    </lineage>
</organism>
<keyword evidence="7" id="KW-0479">Metal-binding</keyword>
<evidence type="ECO:0000256" key="15">
    <source>
        <dbReference type="SAM" id="MobiDB-lite"/>
    </source>
</evidence>
<reference evidence="18 19" key="1">
    <citation type="journal article" date="2018" name="Mol. Plant">
        <title>The genome of Artemisia annua provides insight into the evolution of Asteraceae family and artemisinin biosynthesis.</title>
        <authorList>
            <person name="Shen Q."/>
            <person name="Zhang L."/>
            <person name="Liao Z."/>
            <person name="Wang S."/>
            <person name="Yan T."/>
            <person name="Shi P."/>
            <person name="Liu M."/>
            <person name="Fu X."/>
            <person name="Pan Q."/>
            <person name="Wang Y."/>
            <person name="Lv Z."/>
            <person name="Lu X."/>
            <person name="Zhang F."/>
            <person name="Jiang W."/>
            <person name="Ma Y."/>
            <person name="Chen M."/>
            <person name="Hao X."/>
            <person name="Li L."/>
            <person name="Tang Y."/>
            <person name="Lv G."/>
            <person name="Zhou Y."/>
            <person name="Sun X."/>
            <person name="Brodelius P.E."/>
            <person name="Rose J.K.C."/>
            <person name="Tang K."/>
        </authorList>
    </citation>
    <scope>NUCLEOTIDE SEQUENCE [LARGE SCALE GENOMIC DNA]</scope>
    <source>
        <strain evidence="19">cv. Huhao1</strain>
        <tissue evidence="18">Leaf</tissue>
    </source>
</reference>
<dbReference type="OrthoDB" id="9984778at2759"/>
<evidence type="ECO:0000256" key="16">
    <source>
        <dbReference type="SAM" id="Phobius"/>
    </source>
</evidence>
<evidence type="ECO:0000256" key="3">
    <source>
        <dbReference type="ARBA" id="ARBA00004906"/>
    </source>
</evidence>
<evidence type="ECO:0000256" key="1">
    <source>
        <dbReference type="ARBA" id="ARBA00000900"/>
    </source>
</evidence>
<keyword evidence="19" id="KW-1185">Reference proteome</keyword>
<dbReference type="InterPro" id="IPR013083">
    <property type="entry name" value="Znf_RING/FYVE/PHD"/>
</dbReference>
<dbReference type="Gene3D" id="3.30.40.10">
    <property type="entry name" value="Zinc/RING finger domain, C3HC4 (zinc finger)"/>
    <property type="match status" value="1"/>
</dbReference>
<evidence type="ECO:0000256" key="8">
    <source>
        <dbReference type="ARBA" id="ARBA00022771"/>
    </source>
</evidence>